<feature type="compositionally biased region" description="Basic residues" evidence="1">
    <location>
        <begin position="89"/>
        <end position="100"/>
    </location>
</feature>
<protein>
    <submittedName>
        <fullName evidence="2">Uncharacterized protein</fullName>
    </submittedName>
</protein>
<feature type="compositionally biased region" description="Polar residues" evidence="1">
    <location>
        <begin position="50"/>
        <end position="59"/>
    </location>
</feature>
<gene>
    <name evidence="2" type="ORF">ODALV1_LOCUS5563</name>
</gene>
<organism evidence="2 3">
    <name type="scientific">Orchesella dallaii</name>
    <dbReference type="NCBI Taxonomy" id="48710"/>
    <lineage>
        <taxon>Eukaryota</taxon>
        <taxon>Metazoa</taxon>
        <taxon>Ecdysozoa</taxon>
        <taxon>Arthropoda</taxon>
        <taxon>Hexapoda</taxon>
        <taxon>Collembola</taxon>
        <taxon>Entomobryomorpha</taxon>
        <taxon>Entomobryoidea</taxon>
        <taxon>Orchesellidae</taxon>
        <taxon>Orchesellinae</taxon>
        <taxon>Orchesella</taxon>
    </lineage>
</organism>
<dbReference type="Proteomes" id="UP001642540">
    <property type="component" value="Unassembled WGS sequence"/>
</dbReference>
<evidence type="ECO:0000313" key="2">
    <source>
        <dbReference type="EMBL" id="CAL8083667.1"/>
    </source>
</evidence>
<feature type="region of interest" description="Disordered" evidence="1">
    <location>
        <begin position="77"/>
        <end position="129"/>
    </location>
</feature>
<feature type="compositionally biased region" description="Low complexity" evidence="1">
    <location>
        <begin position="105"/>
        <end position="115"/>
    </location>
</feature>
<name>A0ABP1PZI6_9HEXA</name>
<dbReference type="EMBL" id="CAXLJM020000016">
    <property type="protein sequence ID" value="CAL8083667.1"/>
    <property type="molecule type" value="Genomic_DNA"/>
</dbReference>
<keyword evidence="3" id="KW-1185">Reference proteome</keyword>
<feature type="compositionally biased region" description="Acidic residues" evidence="1">
    <location>
        <begin position="116"/>
        <end position="129"/>
    </location>
</feature>
<evidence type="ECO:0000256" key="1">
    <source>
        <dbReference type="SAM" id="MobiDB-lite"/>
    </source>
</evidence>
<proteinExistence type="predicted"/>
<feature type="region of interest" description="Disordered" evidence="1">
    <location>
        <begin position="39"/>
        <end position="59"/>
    </location>
</feature>
<reference evidence="2 3" key="1">
    <citation type="submission" date="2024-08" db="EMBL/GenBank/DDBJ databases">
        <authorList>
            <person name="Cucini C."/>
            <person name="Frati F."/>
        </authorList>
    </citation>
    <scope>NUCLEOTIDE SEQUENCE [LARGE SCALE GENOMIC DNA]</scope>
</reference>
<accession>A0ABP1PZI6</accession>
<sequence length="141" mass="15886">MMKPNADVDVEVYGKEQTIHDPGSTFKEFMGNNESLVQVDIGNPNKENKSMTGPDTTKNDVSAIVSEDQTAIVNSVQVDQREDASVSHPRNHHTNNRHNRLQPYSTMTSTTTETYDASEEVETTSEEIENDQVREQFNRVV</sequence>
<comment type="caution">
    <text evidence="2">The sequence shown here is derived from an EMBL/GenBank/DDBJ whole genome shotgun (WGS) entry which is preliminary data.</text>
</comment>
<evidence type="ECO:0000313" key="3">
    <source>
        <dbReference type="Proteomes" id="UP001642540"/>
    </source>
</evidence>